<dbReference type="InterPro" id="IPR036259">
    <property type="entry name" value="MFS_trans_sf"/>
</dbReference>
<evidence type="ECO:0000256" key="2">
    <source>
        <dbReference type="ARBA" id="ARBA00008335"/>
    </source>
</evidence>
<dbReference type="Pfam" id="PF00083">
    <property type="entry name" value="Sugar_tr"/>
    <property type="match status" value="1"/>
</dbReference>
<feature type="transmembrane region" description="Helical" evidence="7">
    <location>
        <begin position="162"/>
        <end position="188"/>
    </location>
</feature>
<dbReference type="Gene3D" id="1.20.1250.20">
    <property type="entry name" value="MFS general substrate transporter like domains"/>
    <property type="match status" value="1"/>
</dbReference>
<evidence type="ECO:0000313" key="10">
    <source>
        <dbReference type="Proteomes" id="UP001147695"/>
    </source>
</evidence>
<gene>
    <name evidence="9" type="ORF">N7452_008012</name>
</gene>
<evidence type="ECO:0000259" key="8">
    <source>
        <dbReference type="PROSITE" id="PS50850"/>
    </source>
</evidence>
<organism evidence="9 10">
    <name type="scientific">Penicillium brevicompactum</name>
    <dbReference type="NCBI Taxonomy" id="5074"/>
    <lineage>
        <taxon>Eukaryota</taxon>
        <taxon>Fungi</taxon>
        <taxon>Dikarya</taxon>
        <taxon>Ascomycota</taxon>
        <taxon>Pezizomycotina</taxon>
        <taxon>Eurotiomycetes</taxon>
        <taxon>Eurotiomycetidae</taxon>
        <taxon>Eurotiales</taxon>
        <taxon>Aspergillaceae</taxon>
        <taxon>Penicillium</taxon>
    </lineage>
</organism>
<keyword evidence="3" id="KW-0813">Transport</keyword>
<feature type="transmembrane region" description="Helical" evidence="7">
    <location>
        <begin position="137"/>
        <end position="156"/>
    </location>
</feature>
<sequence>MAIDSEGVGISQVENVEHDMPTKEPAPTGPGDVMSLDNVDRALSAKMHYVNDLQAIDAIGFTHYHTKLFFLNGFGQVTPLSYGVDSLLLFLMSISAEQVVAQYPPKFTRGAQLGFYLALLVGALFWGSTADVIGRKWSFNFSLLISAVFSIVAGAAPNYPVWASFVALSAFGSGGNLVLDTTVFLEYLPSNKQWLLTLLAGWWGVGQTVAGLVAWGFMANYSCPSDGSIPCTNANNMGWRYLFYTCGALVFVLSVARVLVIRFHETPKFLLCQGKDEDVIKTLRNLAARYDRPCNLTLEQLQACGQIQSAHANNKASLSEVWVHIKGLFATPKMALSTSLVWLSWALIGLGYALYYVYLPEYLASRDASTGESSSYITWRNYAITNLCAVPGPIIAGFMCEMPIFGRKRTMAFGAFATMAFFFGYTSVRTSAENLGFSCAISVTINIYYATLYAYTVEILPSAHRGTGNGVAVALNRLMGMVSALIGAFTSTSSSVPIYVCAGLLGMCGILAVLFPLESRGRRSI</sequence>
<evidence type="ECO:0000256" key="1">
    <source>
        <dbReference type="ARBA" id="ARBA00004141"/>
    </source>
</evidence>
<evidence type="ECO:0000256" key="3">
    <source>
        <dbReference type="ARBA" id="ARBA00022448"/>
    </source>
</evidence>
<feature type="transmembrane region" description="Helical" evidence="7">
    <location>
        <begin position="340"/>
        <end position="359"/>
    </location>
</feature>
<evidence type="ECO:0000256" key="4">
    <source>
        <dbReference type="ARBA" id="ARBA00022692"/>
    </source>
</evidence>
<comment type="subcellular location">
    <subcellularLocation>
        <location evidence="1">Membrane</location>
        <topology evidence="1">Multi-pass membrane protein</topology>
    </subcellularLocation>
</comment>
<dbReference type="Proteomes" id="UP001147695">
    <property type="component" value="Unassembled WGS sequence"/>
</dbReference>
<comment type="similarity">
    <text evidence="2">Belongs to the major facilitator superfamily.</text>
</comment>
<feature type="transmembrane region" description="Helical" evidence="7">
    <location>
        <begin position="496"/>
        <end position="517"/>
    </location>
</feature>
<comment type="caution">
    <text evidence="9">The sequence shown here is derived from an EMBL/GenBank/DDBJ whole genome shotgun (WGS) entry which is preliminary data.</text>
</comment>
<evidence type="ECO:0000256" key="6">
    <source>
        <dbReference type="ARBA" id="ARBA00023136"/>
    </source>
</evidence>
<dbReference type="GO" id="GO:0022857">
    <property type="term" value="F:transmembrane transporter activity"/>
    <property type="evidence" value="ECO:0007669"/>
    <property type="project" value="InterPro"/>
</dbReference>
<keyword evidence="4 7" id="KW-0812">Transmembrane</keyword>
<reference evidence="9" key="2">
    <citation type="journal article" date="2023" name="IMA Fungus">
        <title>Comparative genomic study of the Penicillium genus elucidates a diverse pangenome and 15 lateral gene transfer events.</title>
        <authorList>
            <person name="Petersen C."/>
            <person name="Sorensen T."/>
            <person name="Nielsen M.R."/>
            <person name="Sondergaard T.E."/>
            <person name="Sorensen J.L."/>
            <person name="Fitzpatrick D.A."/>
            <person name="Frisvad J.C."/>
            <person name="Nielsen K.L."/>
        </authorList>
    </citation>
    <scope>NUCLEOTIDE SEQUENCE</scope>
    <source>
        <strain evidence="9">IBT 35673</strain>
    </source>
</reference>
<keyword evidence="5 7" id="KW-1133">Transmembrane helix</keyword>
<dbReference type="SUPFAM" id="SSF103473">
    <property type="entry name" value="MFS general substrate transporter"/>
    <property type="match status" value="1"/>
</dbReference>
<protein>
    <submittedName>
        <fullName evidence="9">Membrane transporter</fullName>
    </submittedName>
</protein>
<feature type="transmembrane region" description="Helical" evidence="7">
    <location>
        <begin position="411"/>
        <end position="428"/>
    </location>
</feature>
<dbReference type="CDD" id="cd17316">
    <property type="entry name" value="MFS_SV2_like"/>
    <property type="match status" value="1"/>
</dbReference>
<feature type="transmembrane region" description="Helical" evidence="7">
    <location>
        <begin position="195"/>
        <end position="218"/>
    </location>
</feature>
<name>A0A9W9UE15_PENBR</name>
<accession>A0A9W9UE15</accession>
<dbReference type="InterPro" id="IPR005828">
    <property type="entry name" value="MFS_sugar_transport-like"/>
</dbReference>
<evidence type="ECO:0000256" key="5">
    <source>
        <dbReference type="ARBA" id="ARBA00022989"/>
    </source>
</evidence>
<evidence type="ECO:0000313" key="9">
    <source>
        <dbReference type="EMBL" id="KAJ5335609.1"/>
    </source>
</evidence>
<feature type="transmembrane region" description="Helical" evidence="7">
    <location>
        <begin position="113"/>
        <end position="130"/>
    </location>
</feature>
<evidence type="ECO:0000256" key="7">
    <source>
        <dbReference type="SAM" id="Phobius"/>
    </source>
</evidence>
<dbReference type="AlphaFoldDB" id="A0A9W9UE15"/>
<dbReference type="PROSITE" id="PS50850">
    <property type="entry name" value="MFS"/>
    <property type="match status" value="1"/>
</dbReference>
<dbReference type="InterPro" id="IPR020846">
    <property type="entry name" value="MFS_dom"/>
</dbReference>
<dbReference type="FunFam" id="1.20.1250.20:FF:000171">
    <property type="entry name" value="MFS general substrate transporter"/>
    <property type="match status" value="1"/>
</dbReference>
<feature type="transmembrane region" description="Helical" evidence="7">
    <location>
        <begin position="238"/>
        <end position="260"/>
    </location>
</feature>
<reference evidence="9" key="1">
    <citation type="submission" date="2022-12" db="EMBL/GenBank/DDBJ databases">
        <authorList>
            <person name="Petersen C."/>
        </authorList>
    </citation>
    <scope>NUCLEOTIDE SEQUENCE</scope>
    <source>
        <strain evidence="9">IBT 35673</strain>
    </source>
</reference>
<dbReference type="EMBL" id="JAPZBQ010000004">
    <property type="protein sequence ID" value="KAJ5335609.1"/>
    <property type="molecule type" value="Genomic_DNA"/>
</dbReference>
<dbReference type="PANTHER" id="PTHR23511:SF4">
    <property type="entry name" value="MAJOR FACILITATOR SUPERFAMILY (MFS) PROFILE DOMAIN-CONTAINING PROTEIN"/>
    <property type="match status" value="1"/>
</dbReference>
<proteinExistence type="inferred from homology"/>
<keyword evidence="6 7" id="KW-0472">Membrane</keyword>
<feature type="domain" description="Major facilitator superfamily (MFS) profile" evidence="8">
    <location>
        <begin position="61"/>
        <end position="520"/>
    </location>
</feature>
<dbReference type="GO" id="GO:0016020">
    <property type="term" value="C:membrane"/>
    <property type="evidence" value="ECO:0007669"/>
    <property type="project" value="UniProtKB-SubCell"/>
</dbReference>
<feature type="transmembrane region" description="Helical" evidence="7">
    <location>
        <begin position="434"/>
        <end position="455"/>
    </location>
</feature>
<dbReference type="PANTHER" id="PTHR23511">
    <property type="entry name" value="SYNAPTIC VESICLE GLYCOPROTEIN 2"/>
    <property type="match status" value="1"/>
</dbReference>